<feature type="transmembrane region" description="Helical" evidence="1">
    <location>
        <begin position="41"/>
        <end position="59"/>
    </location>
</feature>
<dbReference type="RefSeq" id="WP_167472699.1">
    <property type="nucleotide sequence ID" value="NZ_CP046172.1"/>
</dbReference>
<feature type="domain" description="DUF2231" evidence="2">
    <location>
        <begin position="6"/>
        <end position="149"/>
    </location>
</feature>
<sequence>MTTINGLPAHVLLVHGLVVLVPLTAVLLILCAVWRGARERFIWLVVALAAICAVLTPITTEAGEWLEHHIGSTPAIRDHAELGDTLIYFTITLLIAAVLLAVVHLRERRGRSLGAPIVVAVAILAIVAGAAATAQIYRIGDSGAHAVWGTQS</sequence>
<dbReference type="KEGG" id="nah:F5544_08565"/>
<protein>
    <recommendedName>
        <fullName evidence="2">DUF2231 domain-containing protein</fullName>
    </recommendedName>
</protein>
<reference evidence="3 4" key="1">
    <citation type="journal article" date="2019" name="ACS Chem. Biol.">
        <title>Identification and Mobilization of a Cryptic Antibiotic Biosynthesis Gene Locus from a Human-Pathogenic Nocardia Isolate.</title>
        <authorList>
            <person name="Herisse M."/>
            <person name="Ishida K."/>
            <person name="Porter J.L."/>
            <person name="Howden B."/>
            <person name="Hertweck C."/>
            <person name="Stinear T.P."/>
            <person name="Pidot S.J."/>
        </authorList>
    </citation>
    <scope>NUCLEOTIDE SEQUENCE [LARGE SCALE GENOMIC DNA]</scope>
    <source>
        <strain evidence="3 4">AUSMDU00012717</strain>
    </source>
</reference>
<accession>A0A6G9Y8L9</accession>
<feature type="transmembrane region" description="Helical" evidence="1">
    <location>
        <begin position="86"/>
        <end position="105"/>
    </location>
</feature>
<organism evidence="3 4">
    <name type="scientific">Nocardia arthritidis</name>
    <dbReference type="NCBI Taxonomy" id="228602"/>
    <lineage>
        <taxon>Bacteria</taxon>
        <taxon>Bacillati</taxon>
        <taxon>Actinomycetota</taxon>
        <taxon>Actinomycetes</taxon>
        <taxon>Mycobacteriales</taxon>
        <taxon>Nocardiaceae</taxon>
        <taxon>Nocardia</taxon>
    </lineage>
</organism>
<dbReference type="AlphaFoldDB" id="A0A6G9Y8L9"/>
<proteinExistence type="predicted"/>
<dbReference type="InterPro" id="IPR019251">
    <property type="entry name" value="DUF2231_TM"/>
</dbReference>
<feature type="transmembrane region" description="Helical" evidence="1">
    <location>
        <begin position="12"/>
        <end position="34"/>
    </location>
</feature>
<keyword evidence="1" id="KW-1133">Transmembrane helix</keyword>
<dbReference type="Proteomes" id="UP000503540">
    <property type="component" value="Chromosome"/>
</dbReference>
<keyword evidence="1" id="KW-0472">Membrane</keyword>
<feature type="transmembrane region" description="Helical" evidence="1">
    <location>
        <begin position="117"/>
        <end position="137"/>
    </location>
</feature>
<evidence type="ECO:0000256" key="1">
    <source>
        <dbReference type="SAM" id="Phobius"/>
    </source>
</evidence>
<keyword evidence="4" id="KW-1185">Reference proteome</keyword>
<keyword evidence="1" id="KW-0812">Transmembrane</keyword>
<evidence type="ECO:0000259" key="2">
    <source>
        <dbReference type="Pfam" id="PF09990"/>
    </source>
</evidence>
<gene>
    <name evidence="3" type="ORF">F5544_08565</name>
</gene>
<dbReference type="Pfam" id="PF09990">
    <property type="entry name" value="DUF2231"/>
    <property type="match status" value="1"/>
</dbReference>
<evidence type="ECO:0000313" key="3">
    <source>
        <dbReference type="EMBL" id="QIS09615.1"/>
    </source>
</evidence>
<dbReference type="EMBL" id="CP046172">
    <property type="protein sequence ID" value="QIS09615.1"/>
    <property type="molecule type" value="Genomic_DNA"/>
</dbReference>
<evidence type="ECO:0000313" key="4">
    <source>
        <dbReference type="Proteomes" id="UP000503540"/>
    </source>
</evidence>
<name>A0A6G9Y8L9_9NOCA</name>